<feature type="compositionally biased region" description="Basic and acidic residues" evidence="6">
    <location>
        <begin position="1"/>
        <end position="25"/>
    </location>
</feature>
<dbReference type="CDD" id="cd02556">
    <property type="entry name" value="PseudoU_synth_RluB"/>
    <property type="match status" value="1"/>
</dbReference>
<feature type="region of interest" description="Disordered" evidence="6">
    <location>
        <begin position="180"/>
        <end position="204"/>
    </location>
</feature>
<evidence type="ECO:0000256" key="2">
    <source>
        <dbReference type="ARBA" id="ARBA00022884"/>
    </source>
</evidence>
<dbReference type="InterPro" id="IPR050343">
    <property type="entry name" value="RsuA_PseudoU_synthase"/>
</dbReference>
<dbReference type="InterPro" id="IPR020094">
    <property type="entry name" value="TruA/RsuA/RluB/E/F_N"/>
</dbReference>
<evidence type="ECO:0000256" key="6">
    <source>
        <dbReference type="SAM" id="MobiDB-lite"/>
    </source>
</evidence>
<comment type="similarity">
    <text evidence="1 5">Belongs to the pseudouridine synthase RsuA family.</text>
</comment>
<sequence>MTHTHDTDSSESERAVPSARADEARTTQASAGEGERPAQTTEADGEDRPRRGLRRGPRSLIARRRAGAKTKGAEGAPAQGAPVVTETPPDGEVVAQVRTPRKEGAKGQGPRRNAGGAKREGAQRDGAPREGGPREGQRERQPREGGQRQNRRGGEAPAAVAAEASPDDLFSYVTSPAFDADNSSTGGVRAPMLRRGKPAAPKRVLAADDDAPKLHKVLAEAGMGSRRDMEELIVAGRVSVNGEPAHIGQRIMPTDQVRINGKPVKRKLANKPPRVLLYHKPTGEIVSHADPEGRPSVFDKLPPMKTAKWLAVGRLDFNTEGLLMLTTSGDLANRFMHPRYSVEREYAVRVVGELAEGMRQKLLHGVELEDGPANFLRIRDGGGEGTNHWYHVALAEGRNREVRRMFEAAGLMVSRLIRTRHGPISLPKGLKRGRWEELEDNQVRALMASVGLKAPSEEKGGRREAPERRQPDPMQTSMGFISREPVLMSHGRFDQQQPRGQGRRGAAGGFGGGAGGGFGGGAGGYGNRGAGRGAGGFSGPMGGGGAASGPRGGRDVDGNRAPSGNGNRAAGGKRPGGPGGNPGGGSRGPGGNRGGNANRAGGGNANPGGANRGGGAPRGRSRGR</sequence>
<dbReference type="InterPro" id="IPR018496">
    <property type="entry name" value="PsdUridine_synth_RsuA/RluB_CS"/>
</dbReference>
<keyword evidence="2 4" id="KW-0694">RNA-binding</keyword>
<dbReference type="GO" id="GO:0000455">
    <property type="term" value="P:enzyme-directed rRNA pseudouridine synthesis"/>
    <property type="evidence" value="ECO:0007669"/>
    <property type="project" value="UniProtKB-ARBA"/>
</dbReference>
<feature type="compositionally biased region" description="Gly residues" evidence="6">
    <location>
        <begin position="536"/>
        <end position="551"/>
    </location>
</feature>
<evidence type="ECO:0000259" key="7">
    <source>
        <dbReference type="SMART" id="SM00363"/>
    </source>
</evidence>
<dbReference type="AlphaFoldDB" id="A0AAP5UUY2"/>
<dbReference type="SUPFAM" id="SSF55120">
    <property type="entry name" value="Pseudouridine synthase"/>
    <property type="match status" value="1"/>
</dbReference>
<gene>
    <name evidence="8" type="ORF">ParKJ_18025</name>
</gene>
<dbReference type="InterPro" id="IPR000748">
    <property type="entry name" value="PsdUridine_synth_RsuA/RluB/E/F"/>
</dbReference>
<dbReference type="Gene3D" id="3.30.70.580">
    <property type="entry name" value="Pseudouridine synthase I, catalytic domain, N-terminal subdomain"/>
    <property type="match status" value="1"/>
</dbReference>
<dbReference type="EC" id="5.4.99.-" evidence="5"/>
<feature type="region of interest" description="Disordered" evidence="6">
    <location>
        <begin position="1"/>
        <end position="163"/>
    </location>
</feature>
<evidence type="ECO:0000256" key="4">
    <source>
        <dbReference type="PROSITE-ProRule" id="PRU00182"/>
    </source>
</evidence>
<dbReference type="InterPro" id="IPR006145">
    <property type="entry name" value="PsdUridine_synth_RsuA/RluA"/>
</dbReference>
<dbReference type="FunFam" id="3.10.290.10:FF:000003">
    <property type="entry name" value="Pseudouridine synthase"/>
    <property type="match status" value="1"/>
</dbReference>
<feature type="region of interest" description="Disordered" evidence="6">
    <location>
        <begin position="449"/>
        <end position="478"/>
    </location>
</feature>
<dbReference type="GO" id="GO:0003723">
    <property type="term" value="F:RNA binding"/>
    <property type="evidence" value="ECO:0007669"/>
    <property type="project" value="UniProtKB-KW"/>
</dbReference>
<dbReference type="InterPro" id="IPR036986">
    <property type="entry name" value="S4_RNA-bd_sf"/>
</dbReference>
<dbReference type="NCBIfam" id="TIGR00093">
    <property type="entry name" value="pseudouridine synthase"/>
    <property type="match status" value="1"/>
</dbReference>
<evidence type="ECO:0000256" key="5">
    <source>
        <dbReference type="RuleBase" id="RU003887"/>
    </source>
</evidence>
<dbReference type="InterPro" id="IPR020103">
    <property type="entry name" value="PsdUridine_synth_cat_dom_sf"/>
</dbReference>
<organism evidence="8 9">
    <name type="scientific">Paraburkholderia fungorum</name>
    <dbReference type="NCBI Taxonomy" id="134537"/>
    <lineage>
        <taxon>Bacteria</taxon>
        <taxon>Pseudomonadati</taxon>
        <taxon>Pseudomonadota</taxon>
        <taxon>Betaproteobacteria</taxon>
        <taxon>Burkholderiales</taxon>
        <taxon>Burkholderiaceae</taxon>
        <taxon>Paraburkholderia</taxon>
    </lineage>
</organism>
<feature type="compositionally biased region" description="Basic and acidic residues" evidence="6">
    <location>
        <begin position="455"/>
        <end position="471"/>
    </location>
</feature>
<accession>A0AAP5UUY2</accession>
<feature type="compositionally biased region" description="Basic and acidic residues" evidence="6">
    <location>
        <begin position="117"/>
        <end position="146"/>
    </location>
</feature>
<feature type="compositionally biased region" description="Basic residues" evidence="6">
    <location>
        <begin position="51"/>
        <end position="68"/>
    </location>
</feature>
<dbReference type="Gene3D" id="3.30.70.1560">
    <property type="entry name" value="Alpha-L RNA-binding motif"/>
    <property type="match status" value="1"/>
</dbReference>
<evidence type="ECO:0000313" key="9">
    <source>
        <dbReference type="Proteomes" id="UP001246473"/>
    </source>
</evidence>
<feature type="domain" description="RNA-binding S4" evidence="7">
    <location>
        <begin position="212"/>
        <end position="272"/>
    </location>
</feature>
<protein>
    <recommendedName>
        <fullName evidence="5">Pseudouridine synthase</fullName>
        <ecNumber evidence="5">5.4.99.-</ecNumber>
    </recommendedName>
</protein>
<evidence type="ECO:0000313" key="8">
    <source>
        <dbReference type="EMBL" id="MDT8839321.1"/>
    </source>
</evidence>
<dbReference type="SMART" id="SM00363">
    <property type="entry name" value="S4"/>
    <property type="match status" value="1"/>
</dbReference>
<feature type="compositionally biased region" description="Low complexity" evidence="6">
    <location>
        <begin position="69"/>
        <end position="78"/>
    </location>
</feature>
<keyword evidence="3 5" id="KW-0413">Isomerase</keyword>
<dbReference type="FunFam" id="3.30.70.1560:FF:000001">
    <property type="entry name" value="Pseudouridine synthase"/>
    <property type="match status" value="1"/>
</dbReference>
<dbReference type="Gene3D" id="3.10.290.10">
    <property type="entry name" value="RNA-binding S4 domain"/>
    <property type="match status" value="1"/>
</dbReference>
<dbReference type="Pfam" id="PF01479">
    <property type="entry name" value="S4"/>
    <property type="match status" value="1"/>
</dbReference>
<dbReference type="GO" id="GO:0005829">
    <property type="term" value="C:cytosol"/>
    <property type="evidence" value="ECO:0007669"/>
    <property type="project" value="UniProtKB-ARBA"/>
</dbReference>
<dbReference type="GO" id="GO:0120159">
    <property type="term" value="F:rRNA pseudouridine synthase activity"/>
    <property type="evidence" value="ECO:0007669"/>
    <property type="project" value="UniProtKB-ARBA"/>
</dbReference>
<evidence type="ECO:0000256" key="1">
    <source>
        <dbReference type="ARBA" id="ARBA00008348"/>
    </source>
</evidence>
<dbReference type="SUPFAM" id="SSF55174">
    <property type="entry name" value="Alpha-L RNA-binding motif"/>
    <property type="match status" value="1"/>
</dbReference>
<evidence type="ECO:0000256" key="3">
    <source>
        <dbReference type="ARBA" id="ARBA00023235"/>
    </source>
</evidence>
<dbReference type="InterPro" id="IPR002942">
    <property type="entry name" value="S4_RNA-bd"/>
</dbReference>
<dbReference type="PROSITE" id="PS50889">
    <property type="entry name" value="S4"/>
    <property type="match status" value="1"/>
</dbReference>
<feature type="region of interest" description="Disordered" evidence="6">
    <location>
        <begin position="536"/>
        <end position="624"/>
    </location>
</feature>
<dbReference type="PANTHER" id="PTHR47683">
    <property type="entry name" value="PSEUDOURIDINE SYNTHASE FAMILY PROTEIN-RELATED"/>
    <property type="match status" value="1"/>
</dbReference>
<name>A0AAP5UUY2_9BURK</name>
<dbReference type="Proteomes" id="UP001246473">
    <property type="component" value="Unassembled WGS sequence"/>
</dbReference>
<dbReference type="CDD" id="cd00165">
    <property type="entry name" value="S4"/>
    <property type="match status" value="1"/>
</dbReference>
<dbReference type="EMBL" id="JANSLM010000006">
    <property type="protein sequence ID" value="MDT8839321.1"/>
    <property type="molecule type" value="Genomic_DNA"/>
</dbReference>
<comment type="caution">
    <text evidence="8">The sequence shown here is derived from an EMBL/GenBank/DDBJ whole genome shotgun (WGS) entry which is preliminary data.</text>
</comment>
<dbReference type="NCBIfam" id="NF007976">
    <property type="entry name" value="PRK10700.1"/>
    <property type="match status" value="1"/>
</dbReference>
<proteinExistence type="inferred from homology"/>
<feature type="compositionally biased region" description="Gly residues" evidence="6">
    <location>
        <begin position="573"/>
        <end position="617"/>
    </location>
</feature>
<dbReference type="PROSITE" id="PS01149">
    <property type="entry name" value="PSI_RSU"/>
    <property type="match status" value="1"/>
</dbReference>
<dbReference type="RefSeq" id="WP_106353893.1">
    <property type="nucleotide sequence ID" value="NZ_JANSLM010000006.1"/>
</dbReference>
<dbReference type="PANTHER" id="PTHR47683:SF3">
    <property type="entry name" value="RIBOSOMAL LARGE SUBUNIT PSEUDOURIDINE SYNTHASE B"/>
    <property type="match status" value="1"/>
</dbReference>
<dbReference type="Pfam" id="PF00849">
    <property type="entry name" value="PseudoU_synth_2"/>
    <property type="match status" value="1"/>
</dbReference>
<reference evidence="8" key="1">
    <citation type="submission" date="2022-08" db="EMBL/GenBank/DDBJ databases">
        <authorList>
            <person name="Kim S.-J."/>
        </authorList>
    </citation>
    <scope>NUCLEOTIDE SEQUENCE</scope>
    <source>
        <strain evidence="8">KJ</strain>
    </source>
</reference>
<dbReference type="InterPro" id="IPR042092">
    <property type="entry name" value="PsdUridine_s_RsuA/RluB/E/F_cat"/>
</dbReference>